<dbReference type="InterPro" id="IPR048977">
    <property type="entry name" value="SsfX3-like_N"/>
</dbReference>
<evidence type="ECO:0000313" key="3">
    <source>
        <dbReference type="EMBL" id="MDP9863664.1"/>
    </source>
</evidence>
<comment type="caution">
    <text evidence="3">The sequence shown here is derived from an EMBL/GenBank/DDBJ whole genome shotgun (WGS) entry which is preliminary data.</text>
</comment>
<dbReference type="RefSeq" id="WP_306860745.1">
    <property type="nucleotide sequence ID" value="NZ_JAUSRB010000002.1"/>
</dbReference>
<dbReference type="InterPro" id="IPR036514">
    <property type="entry name" value="SGNH_hydro_sf"/>
</dbReference>
<dbReference type="Pfam" id="PF21181">
    <property type="entry name" value="SsfX3_N"/>
    <property type="match status" value="1"/>
</dbReference>
<dbReference type="InterPro" id="IPR013830">
    <property type="entry name" value="SGNH_hydro"/>
</dbReference>
<dbReference type="Pfam" id="PF13472">
    <property type="entry name" value="Lipase_GDSL_2"/>
    <property type="match status" value="1"/>
</dbReference>
<protein>
    <submittedName>
        <fullName evidence="3">Lysophospholipase L1-like esterase</fullName>
    </submittedName>
</protein>
<feature type="domain" description="SGNH hydrolase-type esterase" evidence="1">
    <location>
        <begin position="162"/>
        <end position="335"/>
    </location>
</feature>
<dbReference type="Proteomes" id="UP001230426">
    <property type="component" value="Unassembled WGS sequence"/>
</dbReference>
<feature type="domain" description="SsfX3-like N-terminal" evidence="2">
    <location>
        <begin position="15"/>
        <end position="138"/>
    </location>
</feature>
<reference evidence="3 4" key="1">
    <citation type="submission" date="2023-07" db="EMBL/GenBank/DDBJ databases">
        <title>Sequencing the genomes of 1000 actinobacteria strains.</title>
        <authorList>
            <person name="Klenk H.-P."/>
        </authorList>
    </citation>
    <scope>NUCLEOTIDE SEQUENCE [LARGE SCALE GENOMIC DNA]</scope>
    <source>
        <strain evidence="3 4">DSM 44109</strain>
    </source>
</reference>
<organism evidence="3 4">
    <name type="scientific">Streptosporangium brasiliense</name>
    <dbReference type="NCBI Taxonomy" id="47480"/>
    <lineage>
        <taxon>Bacteria</taxon>
        <taxon>Bacillati</taxon>
        <taxon>Actinomycetota</taxon>
        <taxon>Actinomycetes</taxon>
        <taxon>Streptosporangiales</taxon>
        <taxon>Streptosporangiaceae</taxon>
        <taxon>Streptosporangium</taxon>
    </lineage>
</organism>
<dbReference type="EMBL" id="JAUSRB010000002">
    <property type="protein sequence ID" value="MDP9863664.1"/>
    <property type="molecule type" value="Genomic_DNA"/>
</dbReference>
<dbReference type="SUPFAM" id="SSF52266">
    <property type="entry name" value="SGNH hydrolase"/>
    <property type="match status" value="1"/>
</dbReference>
<accession>A0ABT9R360</accession>
<gene>
    <name evidence="3" type="ORF">J2S55_002930</name>
</gene>
<evidence type="ECO:0000313" key="4">
    <source>
        <dbReference type="Proteomes" id="UP001230426"/>
    </source>
</evidence>
<sequence>MHTPARRLSATDPSLTYRGAVSLQEVDGGIAPWRIPFADRALFFPEGGMGRAAMPSGVRVTFVTDATWVRCRYSARPAPEMDGPPVVGHVDVVVDGDLAAGVRLETGGAVGEFLVEGLPGRDKKVELWLPCLNQFVMHGVEVPTDATVRRDVEPAPRWVHYGSSESQGRGALSPSRTWLATVARSLGLDLTSLAIGAGCHLQPLYGSLMRDLPADLLTCCVGINIYGTRSLNEFTYQANLIGLVRSVREKHPTTPFVVMSHHHSPWHDPLETPGVFSLKQVREHTRLAVERLREHGDENLFYLHGPDVFGPEWTALYLEPPGIDPLHFNARGHEIMAEAFQRGLLDLVPGLRPVPARIS</sequence>
<keyword evidence="4" id="KW-1185">Reference proteome</keyword>
<proteinExistence type="predicted"/>
<dbReference type="Gene3D" id="3.40.50.1110">
    <property type="entry name" value="SGNH hydrolase"/>
    <property type="match status" value="1"/>
</dbReference>
<name>A0ABT9R360_9ACTN</name>
<evidence type="ECO:0000259" key="2">
    <source>
        <dbReference type="Pfam" id="PF21181"/>
    </source>
</evidence>
<dbReference type="Gene3D" id="2.60.120.260">
    <property type="entry name" value="Galactose-binding domain-like"/>
    <property type="match status" value="1"/>
</dbReference>
<evidence type="ECO:0000259" key="1">
    <source>
        <dbReference type="Pfam" id="PF13472"/>
    </source>
</evidence>